<reference evidence="2 3" key="1">
    <citation type="submission" date="2017-10" db="EMBL/GenBank/DDBJ databases">
        <title>The draft genome sequence of Williamsia sp. BULT 1.1 isolated from the semi-arid grassland soils from South Africa.</title>
        <authorList>
            <person name="Kabwe M.H."/>
            <person name="Govender N."/>
            <person name="Mutseka Lunga P."/>
            <person name="Vikram S."/>
            <person name="Makhalanyane T.P."/>
        </authorList>
    </citation>
    <scope>NUCLEOTIDE SEQUENCE [LARGE SCALE GENOMIC DNA]</scope>
    <source>
        <strain evidence="2 3">BULT 1.1</strain>
    </source>
</reference>
<protein>
    <submittedName>
        <fullName evidence="2">Beta-carotene 15,15'-monooxygenase</fullName>
    </submittedName>
</protein>
<feature type="transmembrane region" description="Helical" evidence="1">
    <location>
        <begin position="214"/>
        <end position="234"/>
    </location>
</feature>
<gene>
    <name evidence="2" type="ORF">CSW57_17685</name>
</gene>
<feature type="transmembrane region" description="Helical" evidence="1">
    <location>
        <begin position="86"/>
        <end position="103"/>
    </location>
</feature>
<dbReference type="InterPro" id="IPR025291">
    <property type="entry name" value="DUF4153"/>
</dbReference>
<feature type="transmembrane region" description="Helical" evidence="1">
    <location>
        <begin position="330"/>
        <end position="351"/>
    </location>
</feature>
<feature type="transmembrane region" description="Helical" evidence="1">
    <location>
        <begin position="136"/>
        <end position="158"/>
    </location>
</feature>
<accession>A0A2G3PID7</accession>
<comment type="caution">
    <text evidence="2">The sequence shown here is derived from an EMBL/GenBank/DDBJ whole genome shotgun (WGS) entry which is preliminary data.</text>
</comment>
<dbReference type="GO" id="GO:0004497">
    <property type="term" value="F:monooxygenase activity"/>
    <property type="evidence" value="ECO:0007669"/>
    <property type="project" value="UniProtKB-KW"/>
</dbReference>
<evidence type="ECO:0000313" key="3">
    <source>
        <dbReference type="Proteomes" id="UP000225108"/>
    </source>
</evidence>
<feature type="transmembrane region" description="Helical" evidence="1">
    <location>
        <begin position="255"/>
        <end position="278"/>
    </location>
</feature>
<keyword evidence="1" id="KW-1133">Transmembrane helix</keyword>
<dbReference type="EMBL" id="PEBD01000010">
    <property type="protein sequence ID" value="PHV65577.1"/>
    <property type="molecule type" value="Genomic_DNA"/>
</dbReference>
<evidence type="ECO:0000313" key="2">
    <source>
        <dbReference type="EMBL" id="PHV65577.1"/>
    </source>
</evidence>
<feature type="transmembrane region" description="Helical" evidence="1">
    <location>
        <begin position="371"/>
        <end position="392"/>
    </location>
</feature>
<keyword evidence="2" id="KW-0503">Monooxygenase</keyword>
<keyword evidence="1" id="KW-0812">Transmembrane</keyword>
<dbReference type="Proteomes" id="UP000225108">
    <property type="component" value="Unassembled WGS sequence"/>
</dbReference>
<feature type="transmembrane region" description="Helical" evidence="1">
    <location>
        <begin position="62"/>
        <end position="80"/>
    </location>
</feature>
<proteinExistence type="predicted"/>
<feature type="transmembrane region" description="Helical" evidence="1">
    <location>
        <begin position="110"/>
        <end position="130"/>
    </location>
</feature>
<organism evidence="2 3">
    <name type="scientific">Williamsia marianensis</name>
    <dbReference type="NCBI Taxonomy" id="85044"/>
    <lineage>
        <taxon>Bacteria</taxon>
        <taxon>Bacillati</taxon>
        <taxon>Actinomycetota</taxon>
        <taxon>Actinomycetes</taxon>
        <taxon>Mycobacteriales</taxon>
        <taxon>Nocardiaceae</taxon>
        <taxon>Williamsia</taxon>
    </lineage>
</organism>
<evidence type="ECO:0000256" key="1">
    <source>
        <dbReference type="SAM" id="Phobius"/>
    </source>
</evidence>
<dbReference type="AlphaFoldDB" id="A0A2G3PID7"/>
<feature type="transmembrane region" description="Helical" evidence="1">
    <location>
        <begin position="38"/>
        <end position="57"/>
    </location>
</feature>
<dbReference type="Pfam" id="PF13687">
    <property type="entry name" value="DUF4153"/>
    <property type="match status" value="1"/>
</dbReference>
<sequence length="506" mass="52759">MPKTHSSDAPQAYQSVVLTKEPAKIHRVTLSTALPGTAPLKVVVAVAITIVLAMGLVPTDAIGIGIALTGVAVLAAVFAASPERPTVTELITAAGIVALLLVSGWRSAGWLAAVCTAIAILATGTLVVGAQSIREMAAAVVAPIVALIPTAAWLGRGIADGARDRPVKNLGAMIQVAVVTVVLLVVFGALFAGADATFESLLSTVLPDVGDTEVGPSVVIGLVIGGATAIGIYLRYARPRLADRSPRTSAEPWMWAVPTGTVLVLYIVFLITQARAMFGGDDYVQETAGLTYADYARTGFWQLFAVTALTILVVSIAWQRADRSTSAGRVLMRTILGGLCIAALAVVASALHRMNLYMDTFGATRLRVGVMATELWLGAVLVALVIAGAGLGTRQLPRALGFLTIVAALSFAAYNPDEQIAQANVDRFERTGKVDLTYLANLSPDATEALLGLPVDLHECVLRGIGRDLADEHGPTAFNVGRHEAREALVRREPGSVAAPVSCAPR</sequence>
<name>A0A2G3PID7_WILMA</name>
<keyword evidence="2" id="KW-0560">Oxidoreductase</keyword>
<keyword evidence="1" id="KW-0472">Membrane</keyword>
<dbReference type="RefSeq" id="WP_099383947.1">
    <property type="nucleotide sequence ID" value="NZ_PEBD01000010.1"/>
</dbReference>
<feature type="transmembrane region" description="Helical" evidence="1">
    <location>
        <begin position="298"/>
        <end position="318"/>
    </location>
</feature>
<feature type="transmembrane region" description="Helical" evidence="1">
    <location>
        <begin position="170"/>
        <end position="194"/>
    </location>
</feature>